<sequence>MDWGSDAMARVLAQTDLRYVALNPGASFRGLHDSLVNTGPGMPKLLLCIHEETAVSIAQGWAKVTGRPIGVILHSNVGLMHASMSIYNAWCDRMPVVIVGATGPVDAARRRPWIDWIHTSQDQGSLVRDFLKWDDQPGSVNAACQALAEAPARAATAPCGPVYVNLDSALQEQKLDRAPAMPDVARMLPALPPVPAAADVARAADLLSSAARLVILVGRVSRNQGDWDGRIALVEHLGAQVITDFKVGASFPTAHPATTGVAGFFPDAQAKETIRDADVILMLDWLDPAGFLRSVFGETPAPARLINASMDMALQKGWVRDAGAMVPADISLQCAPDDLVSALCDSLSVKVPAQIPAPQPSRKVVDWPMTAQDVAAVLRETFAGRPTTVVRGPLSWTGNDWPVEGPLDMLGYDGGGGIGSGPGMAVGAALALRDHHPDRFPLAVLGDGDFLMNASALWTAVNQKVPLLIVVQNNHSFFNDEVHQETIARVRGRPVENRSIGVEMSGPLIAVAEVARGFGADVYGRVETPDDLRAALQAAIATVDAGGTAVIEVETAKGYAPSMVNALRSEA</sequence>
<dbReference type="RefSeq" id="WP_254695001.1">
    <property type="nucleotide sequence ID" value="NZ_CP022543.1"/>
</dbReference>
<dbReference type="GO" id="GO:0003984">
    <property type="term" value="F:acetolactate synthase activity"/>
    <property type="evidence" value="ECO:0007669"/>
    <property type="project" value="TreeGrafter"/>
</dbReference>
<dbReference type="GO" id="GO:0030976">
    <property type="term" value="F:thiamine pyrophosphate binding"/>
    <property type="evidence" value="ECO:0007669"/>
    <property type="project" value="InterPro"/>
</dbReference>
<dbReference type="InterPro" id="IPR029035">
    <property type="entry name" value="DHS-like_NAD/FAD-binding_dom"/>
</dbReference>
<reference evidence="7 8" key="1">
    <citation type="submission" date="2017-07" db="EMBL/GenBank/DDBJ databases">
        <title>Genome Sequence of Antarctobacter heliothermus Strain SMS3 Isolated from a culture of the Diatom Skeletonema marinoi.</title>
        <authorList>
            <person name="Topel M."/>
            <person name="Pinder M.I.M."/>
            <person name="Johansson O.N."/>
            <person name="Kourtchenko O."/>
            <person name="Godhe A."/>
            <person name="Clarke A.K."/>
        </authorList>
    </citation>
    <scope>NUCLEOTIDE SEQUENCE [LARGE SCALE GENOMIC DNA]</scope>
    <source>
        <strain evidence="7 8">SMS3</strain>
        <plasmid evidence="8">Plasmid psms3-3</plasmid>
    </source>
</reference>
<dbReference type="GO" id="GO:0005948">
    <property type="term" value="C:acetolactate synthase complex"/>
    <property type="evidence" value="ECO:0007669"/>
    <property type="project" value="TreeGrafter"/>
</dbReference>
<organism evidence="7 8">
    <name type="scientific">Antarctobacter heliothermus</name>
    <dbReference type="NCBI Taxonomy" id="74033"/>
    <lineage>
        <taxon>Bacteria</taxon>
        <taxon>Pseudomonadati</taxon>
        <taxon>Pseudomonadota</taxon>
        <taxon>Alphaproteobacteria</taxon>
        <taxon>Rhodobacterales</taxon>
        <taxon>Roseobacteraceae</taxon>
        <taxon>Antarctobacter</taxon>
    </lineage>
</organism>
<dbReference type="PANTHER" id="PTHR18968">
    <property type="entry name" value="THIAMINE PYROPHOSPHATE ENZYMES"/>
    <property type="match status" value="1"/>
</dbReference>
<dbReference type="GO" id="GO:0050695">
    <property type="term" value="F:benzoylformate decarboxylase activity"/>
    <property type="evidence" value="ECO:0007669"/>
    <property type="project" value="UniProtKB-EC"/>
</dbReference>
<dbReference type="GO" id="GO:0000287">
    <property type="term" value="F:magnesium ion binding"/>
    <property type="evidence" value="ECO:0007669"/>
    <property type="project" value="InterPro"/>
</dbReference>
<name>A0A222EBX9_9RHOB</name>
<dbReference type="EC" id="4.1.1.7" evidence="7"/>
<dbReference type="SUPFAM" id="SSF52518">
    <property type="entry name" value="Thiamin diphosphate-binding fold (THDP-binding)"/>
    <property type="match status" value="2"/>
</dbReference>
<keyword evidence="7" id="KW-0614">Plasmid</keyword>
<dbReference type="Gene3D" id="3.40.50.1220">
    <property type="entry name" value="TPP-binding domain"/>
    <property type="match status" value="1"/>
</dbReference>
<dbReference type="SUPFAM" id="SSF52467">
    <property type="entry name" value="DHS-like NAD/FAD-binding domain"/>
    <property type="match status" value="1"/>
</dbReference>
<evidence type="ECO:0000256" key="1">
    <source>
        <dbReference type="ARBA" id="ARBA00007812"/>
    </source>
</evidence>
<evidence type="ECO:0000259" key="6">
    <source>
        <dbReference type="Pfam" id="PF02776"/>
    </source>
</evidence>
<dbReference type="AlphaFoldDB" id="A0A222EBX9"/>
<dbReference type="GO" id="GO:0009097">
    <property type="term" value="P:isoleucine biosynthetic process"/>
    <property type="evidence" value="ECO:0007669"/>
    <property type="project" value="TreeGrafter"/>
</dbReference>
<feature type="domain" description="Thiamine pyrophosphate enzyme N-terminal TPP-binding" evidence="6">
    <location>
        <begin position="4"/>
        <end position="109"/>
    </location>
</feature>
<evidence type="ECO:0000259" key="4">
    <source>
        <dbReference type="Pfam" id="PF00205"/>
    </source>
</evidence>
<dbReference type="GO" id="GO:0050660">
    <property type="term" value="F:flavin adenine dinucleotide binding"/>
    <property type="evidence" value="ECO:0007669"/>
    <property type="project" value="TreeGrafter"/>
</dbReference>
<dbReference type="Pfam" id="PF02775">
    <property type="entry name" value="TPP_enzyme_C"/>
    <property type="match status" value="1"/>
</dbReference>
<dbReference type="Proteomes" id="UP000203589">
    <property type="component" value="Plasmid pSMS3-3"/>
</dbReference>
<evidence type="ECO:0000313" key="8">
    <source>
        <dbReference type="Proteomes" id="UP000203589"/>
    </source>
</evidence>
<dbReference type="GO" id="GO:0009099">
    <property type="term" value="P:L-valine biosynthetic process"/>
    <property type="evidence" value="ECO:0007669"/>
    <property type="project" value="TreeGrafter"/>
</dbReference>
<geneLocation type="plasmid" evidence="8">
    <name>psms3-3</name>
</geneLocation>
<dbReference type="EMBL" id="CP022543">
    <property type="protein sequence ID" value="ASP23685.1"/>
    <property type="molecule type" value="Genomic_DNA"/>
</dbReference>
<dbReference type="InterPro" id="IPR029061">
    <property type="entry name" value="THDP-binding"/>
</dbReference>
<accession>A0A222EBX9</accession>
<feature type="domain" description="Thiamine pyrophosphate enzyme central" evidence="4">
    <location>
        <begin position="200"/>
        <end position="283"/>
    </location>
</feature>
<evidence type="ECO:0000259" key="5">
    <source>
        <dbReference type="Pfam" id="PF02775"/>
    </source>
</evidence>
<proteinExistence type="inferred from homology"/>
<keyword evidence="8" id="KW-1185">Reference proteome</keyword>
<comment type="similarity">
    <text evidence="1 3">Belongs to the TPP enzyme family.</text>
</comment>
<dbReference type="Pfam" id="PF02776">
    <property type="entry name" value="TPP_enzyme_N"/>
    <property type="match status" value="1"/>
</dbReference>
<keyword evidence="7" id="KW-0456">Lyase</keyword>
<keyword evidence="2 3" id="KW-0786">Thiamine pyrophosphate</keyword>
<dbReference type="KEGG" id="aht:ANTHELSMS3_04584"/>
<dbReference type="CDD" id="cd07035">
    <property type="entry name" value="TPP_PYR_POX_like"/>
    <property type="match status" value="1"/>
</dbReference>
<feature type="domain" description="Thiamine pyrophosphate enzyme TPP-binding" evidence="5">
    <location>
        <begin position="396"/>
        <end position="553"/>
    </location>
</feature>
<gene>
    <name evidence="7" type="ORF">ANTHELSMS3_04584</name>
</gene>
<dbReference type="PANTHER" id="PTHR18968:SF13">
    <property type="entry name" value="ACETOLACTATE SYNTHASE CATALYTIC SUBUNIT, MITOCHONDRIAL"/>
    <property type="match status" value="1"/>
</dbReference>
<dbReference type="Pfam" id="PF00205">
    <property type="entry name" value="TPP_enzyme_M"/>
    <property type="match status" value="1"/>
</dbReference>
<evidence type="ECO:0000313" key="7">
    <source>
        <dbReference type="EMBL" id="ASP23685.1"/>
    </source>
</evidence>
<dbReference type="Gene3D" id="3.40.50.970">
    <property type="match status" value="2"/>
</dbReference>
<protein>
    <submittedName>
        <fullName evidence="7">Benzoylformate decarboxylase</fullName>
        <ecNumber evidence="7">4.1.1.7</ecNumber>
    </submittedName>
</protein>
<dbReference type="InterPro" id="IPR012001">
    <property type="entry name" value="Thiamin_PyroP_enz_TPP-bd_dom"/>
</dbReference>
<evidence type="ECO:0000256" key="3">
    <source>
        <dbReference type="RuleBase" id="RU362132"/>
    </source>
</evidence>
<evidence type="ECO:0000256" key="2">
    <source>
        <dbReference type="ARBA" id="ARBA00023052"/>
    </source>
</evidence>
<dbReference type="InterPro" id="IPR045229">
    <property type="entry name" value="TPP_enz"/>
</dbReference>
<dbReference type="InterPro" id="IPR012000">
    <property type="entry name" value="Thiamin_PyroP_enz_cen_dom"/>
</dbReference>
<dbReference type="InterPro" id="IPR011766">
    <property type="entry name" value="TPP_enzyme_TPP-bd"/>
</dbReference>